<dbReference type="SUPFAM" id="SSF49785">
    <property type="entry name" value="Galactose-binding domain-like"/>
    <property type="match status" value="1"/>
</dbReference>
<sequence>MVSKAEYDVHAELNVSVEMRDGTKLATDVYRPADPETGEPISDPKPALLDRTPYNKRGRMERHGEWFAERGYVVAIQDCRGRFESEGDYYIFANEAEDGHDTVEWLGQREYCDGQVGTIGTSYGAWVQSALATQDPDHLEAMFVNQGAANGREATFRHNGAFELRWLCWALTLGGGFAQRALDDSDVQQRLANVDVREVLADGPVHRGQSPLRHVPNYEEWAFDIMESGNAEDDLWQSPGVNFERFREESADVPTVYAGAWYDSYTKATCDNFEALADRKESDHFLLMGPWTHGWNAYPLPSWNKSYSGELEFGEAALRDYQRVRLRFFDHYLKGEGTWDDQPTVQYFRMGTGDGRQARDGRLFHGGEWAEGDDWPLPGTEFTKFFAHGDGSLARERPEAADSATTYEFDPDDPVPTLGGNCSSYISYEPREESILEYPLGERKLLDMTGRGGFDQRTREDTYFADPPYRPLEERDDVLVFRTPPLEEEVEIAGPIRVRVFASTDARDTDFTAKLVDEYPPSDQFPNGFALNLSDSICRARYRGYRDHPDFVEPGEVYEFYMEPYPTANVFGEGHRIRLDISSSNFPRYDVNHNTGGPLYGDREYEVATNTVFHDREHSTHVELPIRPRE</sequence>
<dbReference type="GO" id="GO:0016787">
    <property type="term" value="F:hydrolase activity"/>
    <property type="evidence" value="ECO:0007669"/>
    <property type="project" value="UniProtKB-KW"/>
</dbReference>
<evidence type="ECO:0000313" key="4">
    <source>
        <dbReference type="EMBL" id="MFC7078914.1"/>
    </source>
</evidence>
<dbReference type="SUPFAM" id="SSF53474">
    <property type="entry name" value="alpha/beta-Hydrolases"/>
    <property type="match status" value="1"/>
</dbReference>
<dbReference type="Pfam" id="PF08530">
    <property type="entry name" value="PepX_C"/>
    <property type="match status" value="1"/>
</dbReference>
<dbReference type="Gene3D" id="3.40.50.1820">
    <property type="entry name" value="alpha/beta hydrolase"/>
    <property type="match status" value="1"/>
</dbReference>
<feature type="region of interest" description="Disordered" evidence="2">
    <location>
        <begin position="29"/>
        <end position="52"/>
    </location>
</feature>
<dbReference type="Gene3D" id="1.10.3020.10">
    <property type="entry name" value="alpha-amino acid ester hydrolase ( Helical cap domain)"/>
    <property type="match status" value="1"/>
</dbReference>
<comment type="caution">
    <text evidence="4">The sequence shown here is derived from an EMBL/GenBank/DDBJ whole genome shotgun (WGS) entry which is preliminary data.</text>
</comment>
<protein>
    <submittedName>
        <fullName evidence="4">CocE/NonD family hydrolase</fullName>
    </submittedName>
</protein>
<keyword evidence="5" id="KW-1185">Reference proteome</keyword>
<dbReference type="NCBIfam" id="TIGR00976">
    <property type="entry name" value="CocE_NonD"/>
    <property type="match status" value="2"/>
</dbReference>
<feature type="domain" description="Xaa-Pro dipeptidyl-peptidase C-terminal" evidence="3">
    <location>
        <begin position="326"/>
        <end position="623"/>
    </location>
</feature>
<evidence type="ECO:0000256" key="2">
    <source>
        <dbReference type="SAM" id="MobiDB-lite"/>
    </source>
</evidence>
<dbReference type="GeneID" id="79305354"/>
<dbReference type="InterPro" id="IPR008979">
    <property type="entry name" value="Galactose-bd-like_sf"/>
</dbReference>
<keyword evidence="1 4" id="KW-0378">Hydrolase</keyword>
<dbReference type="AlphaFoldDB" id="A0ABD5WLK6"/>
<evidence type="ECO:0000256" key="1">
    <source>
        <dbReference type="ARBA" id="ARBA00022801"/>
    </source>
</evidence>
<reference evidence="4 5" key="1">
    <citation type="journal article" date="2019" name="Int. J. Syst. Evol. Microbiol.">
        <title>The Global Catalogue of Microorganisms (GCM) 10K type strain sequencing project: providing services to taxonomists for standard genome sequencing and annotation.</title>
        <authorList>
            <consortium name="The Broad Institute Genomics Platform"/>
            <consortium name="The Broad Institute Genome Sequencing Center for Infectious Disease"/>
            <person name="Wu L."/>
            <person name="Ma J."/>
        </authorList>
    </citation>
    <scope>NUCLEOTIDE SEQUENCE [LARGE SCALE GENOMIC DNA]</scope>
    <source>
        <strain evidence="4 5">DT72</strain>
    </source>
</reference>
<dbReference type="InterPro" id="IPR013736">
    <property type="entry name" value="Xaa-Pro_dipept_C"/>
</dbReference>
<organism evidence="4 5">
    <name type="scientific">Halorussus caseinilyticus</name>
    <dbReference type="NCBI Taxonomy" id="3034025"/>
    <lineage>
        <taxon>Archaea</taxon>
        <taxon>Methanobacteriati</taxon>
        <taxon>Methanobacteriota</taxon>
        <taxon>Stenosarchaea group</taxon>
        <taxon>Halobacteria</taxon>
        <taxon>Halobacteriales</taxon>
        <taxon>Haladaptataceae</taxon>
        <taxon>Halorussus</taxon>
    </lineage>
</organism>
<dbReference type="Proteomes" id="UP001596407">
    <property type="component" value="Unassembled WGS sequence"/>
</dbReference>
<evidence type="ECO:0000259" key="3">
    <source>
        <dbReference type="SMART" id="SM00939"/>
    </source>
</evidence>
<dbReference type="PANTHER" id="PTHR43056">
    <property type="entry name" value="PEPTIDASE S9 PROLYL OLIGOPEPTIDASE"/>
    <property type="match status" value="1"/>
</dbReference>
<dbReference type="InterPro" id="IPR000383">
    <property type="entry name" value="Xaa-Pro-like_dom"/>
</dbReference>
<dbReference type="RefSeq" id="WP_276282588.1">
    <property type="nucleotide sequence ID" value="NZ_CP119810.1"/>
</dbReference>
<accession>A0ABD5WLK6</accession>
<dbReference type="InterPro" id="IPR029058">
    <property type="entry name" value="AB_hydrolase_fold"/>
</dbReference>
<dbReference type="Pfam" id="PF02129">
    <property type="entry name" value="Peptidase_S15"/>
    <property type="match status" value="1"/>
</dbReference>
<evidence type="ECO:0000313" key="5">
    <source>
        <dbReference type="Proteomes" id="UP001596407"/>
    </source>
</evidence>
<dbReference type="SMART" id="SM00939">
    <property type="entry name" value="PepX_C"/>
    <property type="match status" value="1"/>
</dbReference>
<dbReference type="Gene3D" id="2.60.120.260">
    <property type="entry name" value="Galactose-binding domain-like"/>
    <property type="match status" value="1"/>
</dbReference>
<dbReference type="EMBL" id="JBHSZH010000001">
    <property type="protein sequence ID" value="MFC7078914.1"/>
    <property type="molecule type" value="Genomic_DNA"/>
</dbReference>
<proteinExistence type="predicted"/>
<dbReference type="InterPro" id="IPR050585">
    <property type="entry name" value="Xaa-Pro_dipeptidyl-ppase/CocE"/>
</dbReference>
<gene>
    <name evidence="4" type="ORF">ACFQJ6_00995</name>
</gene>
<dbReference type="InterPro" id="IPR005674">
    <property type="entry name" value="CocE/Ser_esterase"/>
</dbReference>
<name>A0ABD5WLK6_9EURY</name>
<dbReference type="PANTHER" id="PTHR43056:SF10">
    <property type="entry name" value="COCE_NOND FAMILY, PUTATIVE (AFU_ORTHOLOGUE AFUA_7G00600)-RELATED"/>
    <property type="match status" value="1"/>
</dbReference>